<dbReference type="InterPro" id="IPR038157">
    <property type="entry name" value="FeoA_core_dom"/>
</dbReference>
<evidence type="ECO:0000259" key="2">
    <source>
        <dbReference type="SMART" id="SM00899"/>
    </source>
</evidence>
<dbReference type="InterPro" id="IPR008988">
    <property type="entry name" value="Transcriptional_repressor_C"/>
</dbReference>
<comment type="caution">
    <text evidence="3">The sequence shown here is derived from an EMBL/GenBank/DDBJ whole genome shotgun (WGS) entry which is preliminary data.</text>
</comment>
<proteinExistence type="predicted"/>
<protein>
    <submittedName>
        <fullName evidence="3">Ferrous iron transport protein A</fullName>
    </submittedName>
</protein>
<keyword evidence="1" id="KW-0408">Iron</keyword>
<dbReference type="Gene3D" id="2.30.30.90">
    <property type="match status" value="1"/>
</dbReference>
<evidence type="ECO:0000313" key="4">
    <source>
        <dbReference type="Proteomes" id="UP000245657"/>
    </source>
</evidence>
<dbReference type="GO" id="GO:0046914">
    <property type="term" value="F:transition metal ion binding"/>
    <property type="evidence" value="ECO:0007669"/>
    <property type="project" value="InterPro"/>
</dbReference>
<dbReference type="EMBL" id="QGMY01000018">
    <property type="protein sequence ID" value="PWR69789.1"/>
    <property type="molecule type" value="Genomic_DNA"/>
</dbReference>
<dbReference type="Pfam" id="PF04023">
    <property type="entry name" value="FeoA"/>
    <property type="match status" value="1"/>
</dbReference>
<name>A0A2V2MQX3_9EURY</name>
<dbReference type="PANTHER" id="PTHR42954:SF2">
    <property type="entry name" value="FE(2+) TRANSPORT PROTEIN A"/>
    <property type="match status" value="1"/>
</dbReference>
<evidence type="ECO:0000313" key="3">
    <source>
        <dbReference type="EMBL" id="PWR69789.1"/>
    </source>
</evidence>
<dbReference type="AlphaFoldDB" id="A0A2V2MQX3"/>
<keyword evidence="4" id="KW-1185">Reference proteome</keyword>
<accession>A0A2V2MQX3</accession>
<feature type="domain" description="Ferrous iron transporter FeoA-like" evidence="2">
    <location>
        <begin position="4"/>
        <end position="76"/>
    </location>
</feature>
<dbReference type="Proteomes" id="UP000245657">
    <property type="component" value="Unassembled WGS sequence"/>
</dbReference>
<dbReference type="InterPro" id="IPR007167">
    <property type="entry name" value="Fe-transptr_FeoA-like"/>
</dbReference>
<dbReference type="SMART" id="SM00899">
    <property type="entry name" value="FeoA"/>
    <property type="match status" value="1"/>
</dbReference>
<evidence type="ECO:0000256" key="1">
    <source>
        <dbReference type="ARBA" id="ARBA00023004"/>
    </source>
</evidence>
<organism evidence="3 4">
    <name type="scientific">Methanospirillum lacunae</name>
    <dbReference type="NCBI Taxonomy" id="668570"/>
    <lineage>
        <taxon>Archaea</taxon>
        <taxon>Methanobacteriati</taxon>
        <taxon>Methanobacteriota</taxon>
        <taxon>Stenosarchaea group</taxon>
        <taxon>Methanomicrobia</taxon>
        <taxon>Methanomicrobiales</taxon>
        <taxon>Methanospirillaceae</taxon>
        <taxon>Methanospirillum</taxon>
    </lineage>
</organism>
<dbReference type="GeneID" id="97550050"/>
<gene>
    <name evidence="3" type="ORF">DK846_16565</name>
</gene>
<dbReference type="SUPFAM" id="SSF50037">
    <property type="entry name" value="C-terminal domain of transcriptional repressors"/>
    <property type="match status" value="1"/>
</dbReference>
<dbReference type="PANTHER" id="PTHR42954">
    <property type="entry name" value="FE(2+) TRANSPORT PROTEIN A"/>
    <property type="match status" value="1"/>
</dbReference>
<sequence length="80" mass="8640">MKNITVENLSPGSTAIITGISGDPMIRRRLMEMGVLPGSPLTLIRWAPMGDPAECQIRGYKLSIRRSEAALITVSQEGDA</sequence>
<dbReference type="OrthoDB" id="87327at2157"/>
<dbReference type="RefSeq" id="WP_109970113.1">
    <property type="nucleotide sequence ID" value="NZ_CP176093.1"/>
</dbReference>
<reference evidence="3 4" key="1">
    <citation type="submission" date="2018-05" db="EMBL/GenBank/DDBJ databases">
        <title>Draft genome of Methanospirillum lacunae Ki8-1.</title>
        <authorList>
            <person name="Dueholm M.S."/>
            <person name="Nielsen P.H."/>
            <person name="Bakmann L.F."/>
            <person name="Otzen D.E."/>
        </authorList>
    </citation>
    <scope>NUCLEOTIDE SEQUENCE [LARGE SCALE GENOMIC DNA]</scope>
    <source>
        <strain evidence="3 4">Ki8-1</strain>
    </source>
</reference>
<dbReference type="InterPro" id="IPR052713">
    <property type="entry name" value="FeoA"/>
</dbReference>